<dbReference type="RefSeq" id="WP_090327550.1">
    <property type="nucleotide sequence ID" value="NZ_FNSL01000001.1"/>
</dbReference>
<evidence type="ECO:0000256" key="3">
    <source>
        <dbReference type="ARBA" id="ARBA00022729"/>
    </source>
</evidence>
<evidence type="ECO:0000256" key="4">
    <source>
        <dbReference type="ARBA" id="ARBA00022764"/>
    </source>
</evidence>
<name>A0A1H4JCF1_9HYPH</name>
<feature type="signal peptide" evidence="5">
    <location>
        <begin position="1"/>
        <end position="25"/>
    </location>
</feature>
<dbReference type="SUPFAM" id="SSF53850">
    <property type="entry name" value="Periplasmic binding protein-like II"/>
    <property type="match status" value="1"/>
</dbReference>
<evidence type="ECO:0000313" key="7">
    <source>
        <dbReference type="Proteomes" id="UP000199064"/>
    </source>
</evidence>
<dbReference type="GO" id="GO:0019808">
    <property type="term" value="F:polyamine binding"/>
    <property type="evidence" value="ECO:0007669"/>
    <property type="project" value="InterPro"/>
</dbReference>
<proteinExistence type="predicted"/>
<dbReference type="GO" id="GO:0042597">
    <property type="term" value="C:periplasmic space"/>
    <property type="evidence" value="ECO:0007669"/>
    <property type="project" value="UniProtKB-SubCell"/>
</dbReference>
<keyword evidence="4" id="KW-0574">Periplasm</keyword>
<gene>
    <name evidence="6" type="ORF">SAMN05216452_1251</name>
</gene>
<dbReference type="CDD" id="cd13588">
    <property type="entry name" value="PBP2_polyamine_1"/>
    <property type="match status" value="1"/>
</dbReference>
<dbReference type="Pfam" id="PF13416">
    <property type="entry name" value="SBP_bac_8"/>
    <property type="match status" value="1"/>
</dbReference>
<organism evidence="6 7">
    <name type="scientific">Nitratireductor aquibiodomus</name>
    <dbReference type="NCBI Taxonomy" id="204799"/>
    <lineage>
        <taxon>Bacteria</taxon>
        <taxon>Pseudomonadati</taxon>
        <taxon>Pseudomonadota</taxon>
        <taxon>Alphaproteobacteria</taxon>
        <taxon>Hyphomicrobiales</taxon>
        <taxon>Phyllobacteriaceae</taxon>
        <taxon>Nitratireductor</taxon>
    </lineage>
</organism>
<dbReference type="Proteomes" id="UP000199064">
    <property type="component" value="Unassembled WGS sequence"/>
</dbReference>
<dbReference type="GO" id="GO:0015846">
    <property type="term" value="P:polyamine transport"/>
    <property type="evidence" value="ECO:0007669"/>
    <property type="project" value="InterPro"/>
</dbReference>
<dbReference type="Gene3D" id="3.40.190.10">
    <property type="entry name" value="Periplasmic binding protein-like II"/>
    <property type="match status" value="2"/>
</dbReference>
<feature type="chain" id="PRO_5011736942" evidence="5">
    <location>
        <begin position="26"/>
        <end position="348"/>
    </location>
</feature>
<dbReference type="EMBL" id="FNSL01000001">
    <property type="protein sequence ID" value="SEB44049.1"/>
    <property type="molecule type" value="Genomic_DNA"/>
</dbReference>
<protein>
    <submittedName>
        <fullName evidence="6">Putative spermidine/putrescine transport system substrate-binding protein/spermidine/putrescine transport system substrate-binding protein</fullName>
    </submittedName>
</protein>
<dbReference type="AlphaFoldDB" id="A0A1H4JCF1"/>
<dbReference type="PRINTS" id="PR00909">
    <property type="entry name" value="SPERMDNBNDNG"/>
</dbReference>
<evidence type="ECO:0000313" key="6">
    <source>
        <dbReference type="EMBL" id="SEB44049.1"/>
    </source>
</evidence>
<keyword evidence="2" id="KW-0813">Transport</keyword>
<evidence type="ECO:0000256" key="5">
    <source>
        <dbReference type="SAM" id="SignalP"/>
    </source>
</evidence>
<dbReference type="PANTHER" id="PTHR30222">
    <property type="entry name" value="SPERMIDINE/PUTRESCINE-BINDING PERIPLASMIC PROTEIN"/>
    <property type="match status" value="1"/>
</dbReference>
<keyword evidence="3 5" id="KW-0732">Signal</keyword>
<comment type="subcellular location">
    <subcellularLocation>
        <location evidence="1">Periplasm</location>
    </subcellularLocation>
</comment>
<reference evidence="7" key="1">
    <citation type="submission" date="2016-10" db="EMBL/GenBank/DDBJ databases">
        <authorList>
            <person name="Varghese N."/>
            <person name="Submissions S."/>
        </authorList>
    </citation>
    <scope>NUCLEOTIDE SEQUENCE [LARGE SCALE GENOMIC DNA]</scope>
    <source>
        <strain evidence="7">ES.061</strain>
    </source>
</reference>
<dbReference type="InterPro" id="IPR006059">
    <property type="entry name" value="SBP"/>
</dbReference>
<sequence length="348" mass="38413">MTYRKLPSATLAVMMATSVATSAFSQDLNVLTWEGYADPSFIDQFQKQSGCTVNATYVGSNDDFAPKLAAGGGVYDLISPSIDVSGLIIDAGFVEPIDTSRIEAWEGIYEKFRKEPGINRDGVIYGMPYSWGAIAFMYRNDAFDTPPTSIAELFDEKHAGKVALWDDKSAIYVAARLNGDMDIYNLSDEQIAAAKARLVEQKPLVRKYWATAGELVDLFAGGEVYISNTWAGYQSSLLAEKDIQVTEFIPEENAEGWMDSWMIVKGRASDCAYKFLNMQITELGQCGVANVNGYSAANKEAARACMSDEQFIALHQDDPDYLDSLLLWKPLGERTEAYTNAWNAVKAQ</sequence>
<evidence type="ECO:0000256" key="2">
    <source>
        <dbReference type="ARBA" id="ARBA00022448"/>
    </source>
</evidence>
<evidence type="ECO:0000256" key="1">
    <source>
        <dbReference type="ARBA" id="ARBA00004418"/>
    </source>
</evidence>
<keyword evidence="7" id="KW-1185">Reference proteome</keyword>
<dbReference type="InterPro" id="IPR001188">
    <property type="entry name" value="Sperm_putr-bd"/>
</dbReference>
<dbReference type="PANTHER" id="PTHR30222:SF17">
    <property type="entry name" value="SPERMIDINE_PUTRESCINE-BINDING PERIPLASMIC PROTEIN"/>
    <property type="match status" value="1"/>
</dbReference>
<accession>A0A1H4JCF1</accession>